<dbReference type="AlphaFoldDB" id="A0AAU7BWG0"/>
<protein>
    <recommendedName>
        <fullName evidence="3">LVIVD repeat-containing protein</fullName>
    </recommendedName>
</protein>
<proteinExistence type="predicted"/>
<feature type="signal peptide" evidence="1">
    <location>
        <begin position="1"/>
        <end position="21"/>
    </location>
</feature>
<evidence type="ECO:0008006" key="3">
    <source>
        <dbReference type="Google" id="ProtNLM"/>
    </source>
</evidence>
<dbReference type="RefSeq" id="WP_347925717.1">
    <property type="nucleotide sequence ID" value="NZ_CP157199.1"/>
</dbReference>
<reference evidence="2" key="1">
    <citation type="submission" date="2024-05" db="EMBL/GenBank/DDBJ databases">
        <title>Pontimicrobium maritimus sp. nov., isolated form sea water.</title>
        <authorList>
            <person name="Muhammad N."/>
            <person name="Vuong T.Q."/>
            <person name="Han H.L."/>
            <person name="Kim S.-G."/>
        </authorList>
    </citation>
    <scope>NUCLEOTIDE SEQUENCE</scope>
    <source>
        <strain evidence="2">SW4</strain>
    </source>
</reference>
<dbReference type="EMBL" id="CP157199">
    <property type="protein sequence ID" value="XBG62471.1"/>
    <property type="molecule type" value="Genomic_DNA"/>
</dbReference>
<sequence length="422" mass="47525">MKNKISTLVLLVIVCLQLVNCNSDNDLNYFIDPVSVMVPIIKSKSEIRNSIEITAAKQTNSDGKIYVYDDLLFYISQNSGIHIFNNQNPENPENIAFIELEGVHDISIKNDILYADNFMDLVVFDISDLSSIQLVNIEEDILVYYAVFPEDVSYYQTSVFPINDDEFIADYATVDMKRTEVENNPDIYHWESFVLFSDMAAENNVGVGGSYAKFQIFNNALYTIDGYKLNTFNITDYNSISLVSETWMGGWFGGELETTFLLKDYLFIGATNGMHIVGLQDEFNPIYTSSFTHATGCDPVVVEEFTAYITVRGGNSCGAIEDQINVIDVSDISMPVEYSTYFLSNPYGLGVKDQVLYVCNDEGINVFDAQNPNNLVLENTYKSNSKDVIPLSSHLITVGENVIHQYNYVDNFGLELISTIQF</sequence>
<evidence type="ECO:0000313" key="2">
    <source>
        <dbReference type="EMBL" id="XBG62471.1"/>
    </source>
</evidence>
<name>A0AAU7BWG0_9FLAO</name>
<evidence type="ECO:0000256" key="1">
    <source>
        <dbReference type="SAM" id="SignalP"/>
    </source>
</evidence>
<organism evidence="2">
    <name type="scientific">Pontimicrobium sp. SW4</name>
    <dbReference type="NCBI Taxonomy" id="3153519"/>
    <lineage>
        <taxon>Bacteria</taxon>
        <taxon>Pseudomonadati</taxon>
        <taxon>Bacteroidota</taxon>
        <taxon>Flavobacteriia</taxon>
        <taxon>Flavobacteriales</taxon>
        <taxon>Flavobacteriaceae</taxon>
        <taxon>Pontimicrobium</taxon>
    </lineage>
</organism>
<keyword evidence="1" id="KW-0732">Signal</keyword>
<gene>
    <name evidence="2" type="ORF">ABGB03_06080</name>
</gene>
<accession>A0AAU7BWG0</accession>
<feature type="chain" id="PRO_5043963789" description="LVIVD repeat-containing protein" evidence="1">
    <location>
        <begin position="22"/>
        <end position="422"/>
    </location>
</feature>